<dbReference type="EMBL" id="FPKR01000013">
    <property type="protein sequence ID" value="SFZ78654.1"/>
    <property type="molecule type" value="Genomic_DNA"/>
</dbReference>
<evidence type="ECO:0000256" key="3">
    <source>
        <dbReference type="ARBA" id="ARBA00023027"/>
    </source>
</evidence>
<protein>
    <submittedName>
        <fullName evidence="7">Glycerate dehydrogenase</fullName>
    </submittedName>
</protein>
<evidence type="ECO:0000313" key="8">
    <source>
        <dbReference type="Proteomes" id="UP000186513"/>
    </source>
</evidence>
<dbReference type="InterPro" id="IPR006140">
    <property type="entry name" value="D-isomer_DH_NAD-bd"/>
</dbReference>
<dbReference type="PANTHER" id="PTHR43761:SF1">
    <property type="entry name" value="D-ISOMER SPECIFIC 2-HYDROXYACID DEHYDROGENASE CATALYTIC DOMAIN-CONTAINING PROTEIN-RELATED"/>
    <property type="match status" value="1"/>
</dbReference>
<dbReference type="PROSITE" id="PS00671">
    <property type="entry name" value="D_2_HYDROXYACID_DH_3"/>
    <property type="match status" value="1"/>
</dbReference>
<dbReference type="Pfam" id="PF00389">
    <property type="entry name" value="2-Hacid_dh"/>
    <property type="match status" value="1"/>
</dbReference>
<comment type="similarity">
    <text evidence="1 4">Belongs to the D-isomer specific 2-hydroxyacid dehydrogenase family.</text>
</comment>
<dbReference type="AlphaFoldDB" id="A0A1K2HPF2"/>
<dbReference type="InterPro" id="IPR036291">
    <property type="entry name" value="NAD(P)-bd_dom_sf"/>
</dbReference>
<dbReference type="GO" id="GO:0016616">
    <property type="term" value="F:oxidoreductase activity, acting on the CH-OH group of donors, NAD or NADP as acceptor"/>
    <property type="evidence" value="ECO:0007669"/>
    <property type="project" value="InterPro"/>
</dbReference>
<evidence type="ECO:0000256" key="1">
    <source>
        <dbReference type="ARBA" id="ARBA00005854"/>
    </source>
</evidence>
<dbReference type="InterPro" id="IPR006139">
    <property type="entry name" value="D-isomer_2_OHA_DH_cat_dom"/>
</dbReference>
<accession>A0A1K2HPF2</accession>
<dbReference type="SUPFAM" id="SSF51735">
    <property type="entry name" value="NAD(P)-binding Rossmann-fold domains"/>
    <property type="match status" value="1"/>
</dbReference>
<dbReference type="STRING" id="1121279.SAMN02745887_03101"/>
<evidence type="ECO:0000256" key="4">
    <source>
        <dbReference type="RuleBase" id="RU003719"/>
    </source>
</evidence>
<organism evidence="7 8">
    <name type="scientific">Chitinimonas taiwanensis DSM 18899</name>
    <dbReference type="NCBI Taxonomy" id="1121279"/>
    <lineage>
        <taxon>Bacteria</taxon>
        <taxon>Pseudomonadati</taxon>
        <taxon>Pseudomonadota</taxon>
        <taxon>Betaproteobacteria</taxon>
        <taxon>Neisseriales</taxon>
        <taxon>Chitinibacteraceae</taxon>
        <taxon>Chitinimonas</taxon>
    </lineage>
</organism>
<keyword evidence="3" id="KW-0520">NAD</keyword>
<dbReference type="SUPFAM" id="SSF52283">
    <property type="entry name" value="Formate/glycerate dehydrogenase catalytic domain-like"/>
    <property type="match status" value="1"/>
</dbReference>
<feature type="domain" description="D-isomer specific 2-hydroxyacid dehydrogenase catalytic" evidence="5">
    <location>
        <begin position="26"/>
        <end position="314"/>
    </location>
</feature>
<dbReference type="InterPro" id="IPR029753">
    <property type="entry name" value="D-isomer_DH_CS"/>
</dbReference>
<dbReference type="Proteomes" id="UP000186513">
    <property type="component" value="Unassembled WGS sequence"/>
</dbReference>
<dbReference type="GO" id="GO:0051287">
    <property type="term" value="F:NAD binding"/>
    <property type="evidence" value="ECO:0007669"/>
    <property type="project" value="InterPro"/>
</dbReference>
<gene>
    <name evidence="7" type="ORF">SAMN02745887_03101</name>
</gene>
<evidence type="ECO:0000256" key="2">
    <source>
        <dbReference type="ARBA" id="ARBA00023002"/>
    </source>
</evidence>
<dbReference type="InterPro" id="IPR050418">
    <property type="entry name" value="D-iso_2-hydroxyacid_DH_PdxB"/>
</dbReference>
<evidence type="ECO:0000259" key="6">
    <source>
        <dbReference type="Pfam" id="PF02826"/>
    </source>
</evidence>
<dbReference type="PANTHER" id="PTHR43761">
    <property type="entry name" value="D-ISOMER SPECIFIC 2-HYDROXYACID DEHYDROGENASE FAMILY PROTEIN (AFU_ORTHOLOGUE AFUA_1G13630)"/>
    <property type="match status" value="1"/>
</dbReference>
<name>A0A1K2HPF2_9NEIS</name>
<keyword evidence="8" id="KW-1185">Reference proteome</keyword>
<feature type="domain" description="D-isomer specific 2-hydroxyacid dehydrogenase NAD-binding" evidence="6">
    <location>
        <begin position="105"/>
        <end position="284"/>
    </location>
</feature>
<keyword evidence="2 4" id="KW-0560">Oxidoreductase</keyword>
<evidence type="ECO:0000313" key="7">
    <source>
        <dbReference type="EMBL" id="SFZ78654.1"/>
    </source>
</evidence>
<reference evidence="7 8" key="1">
    <citation type="submission" date="2016-11" db="EMBL/GenBank/DDBJ databases">
        <authorList>
            <person name="Jaros S."/>
            <person name="Januszkiewicz K."/>
            <person name="Wedrychowicz H."/>
        </authorList>
    </citation>
    <scope>NUCLEOTIDE SEQUENCE [LARGE SCALE GENOMIC DNA]</scope>
    <source>
        <strain evidence="7 8">DSM 18899</strain>
    </source>
</reference>
<sequence>MLNIVFLDRASLPVAVRTPELAHHWQAFDATAPEQLLERAQEADVLISNKVVLDAASIAALPRLKHIAVAATGVNNIDLAAAQARGITVSHIRGYANSTVPEHALMLMLALMRNLPAYQRDLAQGLWQQSPYFCHFGAPVRDLHGRELLIIGGGSLGQGTARLARAFGMQVRFAARKGVQPQGEDYVGFEAGLRAADIVSLHCPLNADTRGLIGAAELALMKPDAVLINTARGGLVDEVALLAALRAGRLAGAGFDVLHEEPPRQGNPLLEAGLANLIVTPHIGWASFEAMSGLAEQLIANIEAWAQGQPRNLVTPG</sequence>
<dbReference type="CDD" id="cd12162">
    <property type="entry name" value="2-Hacid_dh_4"/>
    <property type="match status" value="1"/>
</dbReference>
<dbReference type="Gene3D" id="3.40.50.720">
    <property type="entry name" value="NAD(P)-binding Rossmann-like Domain"/>
    <property type="match status" value="2"/>
</dbReference>
<dbReference type="RefSeq" id="WP_072429594.1">
    <property type="nucleotide sequence ID" value="NZ_FPKR01000013.1"/>
</dbReference>
<dbReference type="Pfam" id="PF02826">
    <property type="entry name" value="2-Hacid_dh_C"/>
    <property type="match status" value="1"/>
</dbReference>
<proteinExistence type="inferred from homology"/>
<evidence type="ECO:0000259" key="5">
    <source>
        <dbReference type="Pfam" id="PF00389"/>
    </source>
</evidence>